<accession>A0AAD7YN98</accession>
<sequence>MSASRAALLRASVLLLCLAGSRQFAIKEFEVPKAIEIGNNAELRCQYELGDNETDAALYVKWWWTPDNGKPDDRQQIYQRIVRQDAESIQHGNTSQIEIQGNDSIVLLNVNPVDSGIYECEVSNIDEIRKHENLIVFSKGTGPEINYTVIKSETEDGPDTLLIECEAEDVAPRPDMTISFQGEAVNITKSVEGANEKGFYKIYVNASVSTADVDEGEIRCELTYTTLEHDPYVDVETYVPAGRAAPPAPAAPDAAPAPDPTHGSLQNPSDDGIRLQCSWALLTMAAVATLLRATL</sequence>
<evidence type="ECO:0000313" key="4">
    <source>
        <dbReference type="EMBL" id="KAJ8721528.1"/>
    </source>
</evidence>
<keyword evidence="5" id="KW-1185">Reference proteome</keyword>
<evidence type="ECO:0000256" key="1">
    <source>
        <dbReference type="SAM" id="MobiDB-lite"/>
    </source>
</evidence>
<feature type="region of interest" description="Disordered" evidence="1">
    <location>
        <begin position="243"/>
        <end position="269"/>
    </location>
</feature>
<dbReference type="SUPFAM" id="SSF48726">
    <property type="entry name" value="Immunoglobulin"/>
    <property type="match status" value="2"/>
</dbReference>
<evidence type="ECO:0000313" key="5">
    <source>
        <dbReference type="Proteomes" id="UP001231518"/>
    </source>
</evidence>
<name>A0AAD7YN98_MYTSE</name>
<feature type="domain" description="Ig-like" evidence="3">
    <location>
        <begin position="38"/>
        <end position="136"/>
    </location>
</feature>
<keyword evidence="2" id="KW-0732">Signal</keyword>
<dbReference type="Gene3D" id="2.60.40.10">
    <property type="entry name" value="Immunoglobulins"/>
    <property type="match status" value="1"/>
</dbReference>
<dbReference type="InterPro" id="IPR013783">
    <property type="entry name" value="Ig-like_fold"/>
</dbReference>
<dbReference type="SMART" id="SM00409">
    <property type="entry name" value="IG"/>
    <property type="match status" value="1"/>
</dbReference>
<dbReference type="InterPro" id="IPR036179">
    <property type="entry name" value="Ig-like_dom_sf"/>
</dbReference>
<feature type="compositionally biased region" description="Pro residues" evidence="1">
    <location>
        <begin position="246"/>
        <end position="259"/>
    </location>
</feature>
<dbReference type="PROSITE" id="PS50835">
    <property type="entry name" value="IG_LIKE"/>
    <property type="match status" value="1"/>
</dbReference>
<gene>
    <name evidence="4" type="ORF">PYW07_002303</name>
</gene>
<proteinExistence type="predicted"/>
<reference evidence="4" key="1">
    <citation type="submission" date="2023-03" db="EMBL/GenBank/DDBJ databases">
        <title>Chromosome-level genomes of two armyworms, Mythimna separata and Mythimna loreyi, provide insights into the biosynthesis and reception of sex pheromones.</title>
        <authorList>
            <person name="Zhao H."/>
        </authorList>
    </citation>
    <scope>NUCLEOTIDE SEQUENCE</scope>
    <source>
        <strain evidence="4">BeijingLab</strain>
        <tissue evidence="4">Pupa</tissue>
    </source>
</reference>
<dbReference type="AlphaFoldDB" id="A0AAD7YN98"/>
<protein>
    <recommendedName>
        <fullName evidence="3">Ig-like domain-containing protein</fullName>
    </recommendedName>
</protein>
<evidence type="ECO:0000256" key="2">
    <source>
        <dbReference type="SAM" id="SignalP"/>
    </source>
</evidence>
<dbReference type="InterPro" id="IPR003599">
    <property type="entry name" value="Ig_sub"/>
</dbReference>
<dbReference type="EMBL" id="JARGEI010000013">
    <property type="protein sequence ID" value="KAJ8721528.1"/>
    <property type="molecule type" value="Genomic_DNA"/>
</dbReference>
<dbReference type="Pfam" id="PF07686">
    <property type="entry name" value="V-set"/>
    <property type="match status" value="1"/>
</dbReference>
<comment type="caution">
    <text evidence="4">The sequence shown here is derived from an EMBL/GenBank/DDBJ whole genome shotgun (WGS) entry which is preliminary data.</text>
</comment>
<dbReference type="PANTHER" id="PTHR21261:SF15">
    <property type="entry name" value="BEATEN PATH IIIA, ISOFORM D-RELATED"/>
    <property type="match status" value="1"/>
</dbReference>
<dbReference type="InterPro" id="IPR013106">
    <property type="entry name" value="Ig_V-set"/>
</dbReference>
<feature type="chain" id="PRO_5042085438" description="Ig-like domain-containing protein" evidence="2">
    <location>
        <begin position="24"/>
        <end position="295"/>
    </location>
</feature>
<evidence type="ECO:0000259" key="3">
    <source>
        <dbReference type="PROSITE" id="PS50835"/>
    </source>
</evidence>
<dbReference type="InterPro" id="IPR007110">
    <property type="entry name" value="Ig-like_dom"/>
</dbReference>
<feature type="signal peptide" evidence="2">
    <location>
        <begin position="1"/>
        <end position="23"/>
    </location>
</feature>
<organism evidence="4 5">
    <name type="scientific">Mythimna separata</name>
    <name type="common">Oriental armyworm</name>
    <name type="synonym">Pseudaletia separata</name>
    <dbReference type="NCBI Taxonomy" id="271217"/>
    <lineage>
        <taxon>Eukaryota</taxon>
        <taxon>Metazoa</taxon>
        <taxon>Ecdysozoa</taxon>
        <taxon>Arthropoda</taxon>
        <taxon>Hexapoda</taxon>
        <taxon>Insecta</taxon>
        <taxon>Pterygota</taxon>
        <taxon>Neoptera</taxon>
        <taxon>Endopterygota</taxon>
        <taxon>Lepidoptera</taxon>
        <taxon>Glossata</taxon>
        <taxon>Ditrysia</taxon>
        <taxon>Noctuoidea</taxon>
        <taxon>Noctuidae</taxon>
        <taxon>Noctuinae</taxon>
        <taxon>Hadenini</taxon>
        <taxon>Mythimna</taxon>
    </lineage>
</organism>
<dbReference type="Proteomes" id="UP001231518">
    <property type="component" value="Chromosome 12"/>
</dbReference>
<dbReference type="PANTHER" id="PTHR21261">
    <property type="entry name" value="BEAT PROTEIN"/>
    <property type="match status" value="1"/>
</dbReference>